<feature type="transmembrane region" description="Helical" evidence="1">
    <location>
        <begin position="115"/>
        <end position="136"/>
    </location>
</feature>
<evidence type="ECO:0000313" key="2">
    <source>
        <dbReference type="EMBL" id="MFC4136526.1"/>
    </source>
</evidence>
<keyword evidence="1" id="KW-1133">Transmembrane helix</keyword>
<organism evidence="2 3">
    <name type="scientific">Hamadaea flava</name>
    <dbReference type="NCBI Taxonomy" id="1742688"/>
    <lineage>
        <taxon>Bacteria</taxon>
        <taxon>Bacillati</taxon>
        <taxon>Actinomycetota</taxon>
        <taxon>Actinomycetes</taxon>
        <taxon>Micromonosporales</taxon>
        <taxon>Micromonosporaceae</taxon>
        <taxon>Hamadaea</taxon>
    </lineage>
</organism>
<sequence>MSLVRAERRRLHKRRVTQVMLVVGLLILGLIAAGAWFSNQKVSDATRASAAAQAQQQFEQNEKDWNDRFKQMCEEDVKAGRAPEGACQGPRPEDFRAEYYMPSTFDFKSSFREMIMVWAMILAFVALVIGASSIGAEWSSGSMMNLLTWQPRRVRVLATKLGVLVASLIGWAIVVGALWTAAMWVTAVYRGTTAGMTSGTWQSFGLTGLRGLGVVAAGAIFGFVLASLGRRTAVAMGVLIALIVVTQFGLTILLFMAKVRYPELFFVGNYLQAWMNGSVTLYDQNSCVYDTGICQPATLVLTWQKAGSIFGAGLVALVGLAMWQIRTRDVA</sequence>
<feature type="transmembrane region" description="Helical" evidence="1">
    <location>
        <begin position="204"/>
        <end position="226"/>
    </location>
</feature>
<dbReference type="EMBL" id="JBHSAY010000031">
    <property type="protein sequence ID" value="MFC4136526.1"/>
    <property type="molecule type" value="Genomic_DNA"/>
</dbReference>
<feature type="transmembrane region" description="Helical" evidence="1">
    <location>
        <begin position="157"/>
        <end position="184"/>
    </location>
</feature>
<keyword evidence="3" id="KW-1185">Reference proteome</keyword>
<keyword evidence="1" id="KW-0472">Membrane</keyword>
<protein>
    <submittedName>
        <fullName evidence="2">ABC transporter permease subunit</fullName>
    </submittedName>
</protein>
<name>A0ABV8LZL2_9ACTN</name>
<keyword evidence="1" id="KW-0812">Transmembrane</keyword>
<comment type="caution">
    <text evidence="2">The sequence shown here is derived from an EMBL/GenBank/DDBJ whole genome shotgun (WGS) entry which is preliminary data.</text>
</comment>
<evidence type="ECO:0000313" key="3">
    <source>
        <dbReference type="Proteomes" id="UP001595816"/>
    </source>
</evidence>
<proteinExistence type="predicted"/>
<dbReference type="Proteomes" id="UP001595816">
    <property type="component" value="Unassembled WGS sequence"/>
</dbReference>
<evidence type="ECO:0000256" key="1">
    <source>
        <dbReference type="SAM" id="Phobius"/>
    </source>
</evidence>
<gene>
    <name evidence="2" type="ORF">ACFOZ4_38460</name>
</gene>
<accession>A0ABV8LZL2</accession>
<dbReference type="RefSeq" id="WP_253758566.1">
    <property type="nucleotide sequence ID" value="NZ_JAMZDZ010000001.1"/>
</dbReference>
<feature type="transmembrane region" description="Helical" evidence="1">
    <location>
        <begin position="306"/>
        <end position="325"/>
    </location>
</feature>
<dbReference type="Pfam" id="PF12679">
    <property type="entry name" value="ABC2_membrane_2"/>
    <property type="match status" value="1"/>
</dbReference>
<feature type="transmembrane region" description="Helical" evidence="1">
    <location>
        <begin position="20"/>
        <end position="37"/>
    </location>
</feature>
<reference evidence="3" key="1">
    <citation type="journal article" date="2019" name="Int. J. Syst. Evol. Microbiol.">
        <title>The Global Catalogue of Microorganisms (GCM) 10K type strain sequencing project: providing services to taxonomists for standard genome sequencing and annotation.</title>
        <authorList>
            <consortium name="The Broad Institute Genomics Platform"/>
            <consortium name="The Broad Institute Genome Sequencing Center for Infectious Disease"/>
            <person name="Wu L."/>
            <person name="Ma J."/>
        </authorList>
    </citation>
    <scope>NUCLEOTIDE SEQUENCE [LARGE SCALE GENOMIC DNA]</scope>
    <source>
        <strain evidence="3">CGMCC 4.7289</strain>
    </source>
</reference>
<feature type="transmembrane region" description="Helical" evidence="1">
    <location>
        <begin position="233"/>
        <end position="257"/>
    </location>
</feature>